<evidence type="ECO:0000313" key="1">
    <source>
        <dbReference type="EMBL" id="GBP30383.1"/>
    </source>
</evidence>
<proteinExistence type="predicted"/>
<accession>A0A4C1UV52</accession>
<reference evidence="1 2" key="1">
    <citation type="journal article" date="2019" name="Commun. Biol.">
        <title>The bagworm genome reveals a unique fibroin gene that provides high tensile strength.</title>
        <authorList>
            <person name="Kono N."/>
            <person name="Nakamura H."/>
            <person name="Ohtoshi R."/>
            <person name="Tomita M."/>
            <person name="Numata K."/>
            <person name="Arakawa K."/>
        </authorList>
    </citation>
    <scope>NUCLEOTIDE SEQUENCE [LARGE SCALE GENOMIC DNA]</scope>
</reference>
<sequence length="203" mass="22844">MFTDLCRRHPTTMVHAQTPAGGRALSAKLNCVEIFTSTGRRVASCASLTYPSAFTSRPRASRRAHPPFYRFAVSLFRYAGKPLLPFSSAGGGQGESVVINYAREYVAKRQYTGNNERPRGRRAAIAARVECVLTRECLSAVTPYRGAAPAARPDKTIERLEKKTRATNFNFKRMQENDFVVRPLNRIKRAARLRRRRGRPAEL</sequence>
<evidence type="ECO:0000313" key="2">
    <source>
        <dbReference type="Proteomes" id="UP000299102"/>
    </source>
</evidence>
<dbReference type="AlphaFoldDB" id="A0A4C1UV52"/>
<gene>
    <name evidence="1" type="ORF">EVAR_18182_1</name>
</gene>
<keyword evidence="2" id="KW-1185">Reference proteome</keyword>
<comment type="caution">
    <text evidence="1">The sequence shown here is derived from an EMBL/GenBank/DDBJ whole genome shotgun (WGS) entry which is preliminary data.</text>
</comment>
<protein>
    <submittedName>
        <fullName evidence="1">Uncharacterized protein</fullName>
    </submittedName>
</protein>
<dbReference type="Proteomes" id="UP000299102">
    <property type="component" value="Unassembled WGS sequence"/>
</dbReference>
<dbReference type="EMBL" id="BGZK01000232">
    <property type="protein sequence ID" value="GBP30383.1"/>
    <property type="molecule type" value="Genomic_DNA"/>
</dbReference>
<organism evidence="1 2">
    <name type="scientific">Eumeta variegata</name>
    <name type="common">Bagworm moth</name>
    <name type="synonym">Eumeta japonica</name>
    <dbReference type="NCBI Taxonomy" id="151549"/>
    <lineage>
        <taxon>Eukaryota</taxon>
        <taxon>Metazoa</taxon>
        <taxon>Ecdysozoa</taxon>
        <taxon>Arthropoda</taxon>
        <taxon>Hexapoda</taxon>
        <taxon>Insecta</taxon>
        <taxon>Pterygota</taxon>
        <taxon>Neoptera</taxon>
        <taxon>Endopterygota</taxon>
        <taxon>Lepidoptera</taxon>
        <taxon>Glossata</taxon>
        <taxon>Ditrysia</taxon>
        <taxon>Tineoidea</taxon>
        <taxon>Psychidae</taxon>
        <taxon>Oiketicinae</taxon>
        <taxon>Eumeta</taxon>
    </lineage>
</organism>
<name>A0A4C1UV52_EUMVA</name>